<evidence type="ECO:0000256" key="8">
    <source>
        <dbReference type="SAM" id="SignalP"/>
    </source>
</evidence>
<sequence>MWLHTITVLLLVQLFAVDVYGCSLGCVCRLKRVECRRRMFHRFPQGVPADTIYLDLRDNLIRHISRSDLRGLPHLQTLLLSNNCIQHIEENILDLIPKLRRLSLSRNFLKWLPKLSSVNPNSLTHFDAHSNRIELIDAATFRKSSEIHSINLAANKIQTLPDCTFANLPHLRIMHLEENPLNCDCRWRVQIDYLRDRVSESPICFNPKSLRDKFLMDVPNEQLKCHQVEVLSKQQGNTILYCNHRIINRVAWLYKGLDMKQSYSGDYELFLNGTMRIDDPDEIRHFECAIDHSVLPQRKRRQLHTSSFEPQFTLRPQNRAYREGDVVRVDCEVIGKPRPKIKWYFNKVELRPSSKHEMNFERTNLIIRAFTDRDVGEYSCVAENIVGRIEASASIELIASSPPVIAEGPESQTVDEGATVHFKCKAKAQPRPAITWFFEGSEISMLRGHFHVSDDESELTVSRVTKQDDGTYSCMAGNAVGSMLADARLTVIPNPQISRPTHHQQLSRPSPPQQSFRPTHHYPQSSRPSHPQQSSHPTHHQHRQHQQYQSPPNPPASYGQSITNSITDDIIRDA</sequence>
<evidence type="ECO:0000313" key="10">
    <source>
        <dbReference type="EMBL" id="VDK17897.1"/>
    </source>
</evidence>
<feature type="domain" description="Ig-like" evidence="9">
    <location>
        <begin position="403"/>
        <end position="490"/>
    </location>
</feature>
<dbReference type="SUPFAM" id="SSF52058">
    <property type="entry name" value="L domain-like"/>
    <property type="match status" value="1"/>
</dbReference>
<keyword evidence="11" id="KW-1185">Reference proteome</keyword>
<keyword evidence="6" id="KW-0325">Glycoprotein</keyword>
<dbReference type="SMART" id="SM00409">
    <property type="entry name" value="IG"/>
    <property type="match status" value="2"/>
</dbReference>
<proteinExistence type="inferred from homology"/>
<evidence type="ECO:0000256" key="2">
    <source>
        <dbReference type="ARBA" id="ARBA00022614"/>
    </source>
</evidence>
<feature type="signal peptide" evidence="8">
    <location>
        <begin position="1"/>
        <end position="21"/>
    </location>
</feature>
<dbReference type="OrthoDB" id="5873510at2759"/>
<dbReference type="Pfam" id="PF13855">
    <property type="entry name" value="LRR_8"/>
    <property type="match status" value="2"/>
</dbReference>
<dbReference type="Gene3D" id="3.80.10.10">
    <property type="entry name" value="Ribonuclease Inhibitor"/>
    <property type="match status" value="2"/>
</dbReference>
<evidence type="ECO:0000259" key="9">
    <source>
        <dbReference type="PROSITE" id="PS50835"/>
    </source>
</evidence>
<dbReference type="FunFam" id="2.60.40.10:FF:001223">
    <property type="entry name" value="Sidekick cell adhesion molecule 1"/>
    <property type="match status" value="1"/>
</dbReference>
<feature type="compositionally biased region" description="Polar residues" evidence="7">
    <location>
        <begin position="558"/>
        <end position="567"/>
    </location>
</feature>
<dbReference type="InterPro" id="IPR003591">
    <property type="entry name" value="Leu-rich_rpt_typical-subtyp"/>
</dbReference>
<organism evidence="12">
    <name type="scientific">Anisakis simplex</name>
    <name type="common">Herring worm</name>
    <dbReference type="NCBI Taxonomy" id="6269"/>
    <lineage>
        <taxon>Eukaryota</taxon>
        <taxon>Metazoa</taxon>
        <taxon>Ecdysozoa</taxon>
        <taxon>Nematoda</taxon>
        <taxon>Chromadorea</taxon>
        <taxon>Rhabditida</taxon>
        <taxon>Spirurina</taxon>
        <taxon>Ascaridomorpha</taxon>
        <taxon>Ascaridoidea</taxon>
        <taxon>Anisakidae</taxon>
        <taxon>Anisakis</taxon>
        <taxon>Anisakis simplex complex</taxon>
    </lineage>
</organism>
<evidence type="ECO:0000256" key="6">
    <source>
        <dbReference type="ARBA" id="ARBA00023180"/>
    </source>
</evidence>
<dbReference type="PANTHER" id="PTHR45842:SF12">
    <property type="entry name" value="KEKKON 5, ISOFORM A"/>
    <property type="match status" value="1"/>
</dbReference>
<protein>
    <submittedName>
        <fullName evidence="12">Putative peroxidasin (inferred by orthology to a S. mansoni protein)</fullName>
    </submittedName>
</protein>
<dbReference type="PROSITE" id="PS50835">
    <property type="entry name" value="IG_LIKE"/>
    <property type="match status" value="2"/>
</dbReference>
<feature type="domain" description="Ig-like" evidence="9">
    <location>
        <begin position="310"/>
        <end position="396"/>
    </location>
</feature>
<dbReference type="InterPro" id="IPR001611">
    <property type="entry name" value="Leu-rich_rpt"/>
</dbReference>
<evidence type="ECO:0000313" key="12">
    <source>
        <dbReference type="WBParaSite" id="ASIM_0000070801-mRNA-1"/>
    </source>
</evidence>
<dbReference type="InterPro" id="IPR003598">
    <property type="entry name" value="Ig_sub2"/>
</dbReference>
<keyword evidence="4" id="KW-0677">Repeat</keyword>
<dbReference type="InterPro" id="IPR013783">
    <property type="entry name" value="Ig-like_fold"/>
</dbReference>
<reference evidence="12" key="1">
    <citation type="submission" date="2017-02" db="UniProtKB">
        <authorList>
            <consortium name="WormBaseParasite"/>
        </authorList>
    </citation>
    <scope>IDENTIFICATION</scope>
</reference>
<dbReference type="WBParaSite" id="ASIM_0000070801-mRNA-1">
    <property type="protein sequence ID" value="ASIM_0000070801-mRNA-1"/>
    <property type="gene ID" value="ASIM_0000070801"/>
</dbReference>
<dbReference type="FunFam" id="2.60.40.10:FF:000299">
    <property type="entry name" value="protogenin isoform X2"/>
    <property type="match status" value="1"/>
</dbReference>
<dbReference type="InterPro" id="IPR007110">
    <property type="entry name" value="Ig-like_dom"/>
</dbReference>
<dbReference type="InterPro" id="IPR050467">
    <property type="entry name" value="LRFN"/>
</dbReference>
<dbReference type="SMART" id="SM00408">
    <property type="entry name" value="IGc2"/>
    <property type="match status" value="2"/>
</dbReference>
<dbReference type="EMBL" id="UYRR01000445">
    <property type="protein sequence ID" value="VDK17897.1"/>
    <property type="molecule type" value="Genomic_DNA"/>
</dbReference>
<dbReference type="Pfam" id="PF07679">
    <property type="entry name" value="I-set"/>
    <property type="match status" value="2"/>
</dbReference>
<reference evidence="10 11" key="2">
    <citation type="submission" date="2018-11" db="EMBL/GenBank/DDBJ databases">
        <authorList>
            <consortium name="Pathogen Informatics"/>
        </authorList>
    </citation>
    <scope>NUCLEOTIDE SEQUENCE [LARGE SCALE GENOMIC DNA]</scope>
</reference>
<keyword evidence="2" id="KW-0433">Leucine-rich repeat</keyword>
<dbReference type="InterPro" id="IPR036179">
    <property type="entry name" value="Ig-like_dom_sf"/>
</dbReference>
<dbReference type="PANTHER" id="PTHR45842">
    <property type="entry name" value="SYNAPTIC ADHESION-LIKE MOLECULE SALM"/>
    <property type="match status" value="1"/>
</dbReference>
<gene>
    <name evidence="10" type="ORF">ASIM_LOCUS608</name>
</gene>
<comment type="similarity">
    <text evidence="1">Belongs to the immunoglobulin superfamily. DCC family.</text>
</comment>
<evidence type="ECO:0000313" key="11">
    <source>
        <dbReference type="Proteomes" id="UP000267096"/>
    </source>
</evidence>
<dbReference type="InterPro" id="IPR003599">
    <property type="entry name" value="Ig_sub"/>
</dbReference>
<evidence type="ECO:0000256" key="1">
    <source>
        <dbReference type="ARBA" id="ARBA00009588"/>
    </source>
</evidence>
<feature type="chain" id="PRO_5043120676" evidence="8">
    <location>
        <begin position="22"/>
        <end position="574"/>
    </location>
</feature>
<evidence type="ECO:0000256" key="4">
    <source>
        <dbReference type="ARBA" id="ARBA00022737"/>
    </source>
</evidence>
<dbReference type="AlphaFoldDB" id="A0A0M3IZM5"/>
<dbReference type="SUPFAM" id="SSF48726">
    <property type="entry name" value="Immunoglobulin"/>
    <property type="match status" value="2"/>
</dbReference>
<dbReference type="SMART" id="SM00369">
    <property type="entry name" value="LRR_TYP"/>
    <property type="match status" value="3"/>
</dbReference>
<name>A0A0M3IZM5_ANISI</name>
<dbReference type="Gene3D" id="2.60.40.10">
    <property type="entry name" value="Immunoglobulins"/>
    <property type="match status" value="2"/>
</dbReference>
<evidence type="ECO:0000256" key="3">
    <source>
        <dbReference type="ARBA" id="ARBA00022729"/>
    </source>
</evidence>
<keyword evidence="3 8" id="KW-0732">Signal</keyword>
<feature type="compositionally biased region" description="Low complexity" evidence="7">
    <location>
        <begin position="504"/>
        <end position="536"/>
    </location>
</feature>
<accession>A0A0M3IZM5</accession>
<dbReference type="PROSITE" id="PS51450">
    <property type="entry name" value="LRR"/>
    <property type="match status" value="1"/>
</dbReference>
<dbReference type="InterPro" id="IPR013098">
    <property type="entry name" value="Ig_I-set"/>
</dbReference>
<dbReference type="Proteomes" id="UP000267096">
    <property type="component" value="Unassembled WGS sequence"/>
</dbReference>
<evidence type="ECO:0000256" key="5">
    <source>
        <dbReference type="ARBA" id="ARBA00023157"/>
    </source>
</evidence>
<dbReference type="InterPro" id="IPR032675">
    <property type="entry name" value="LRR_dom_sf"/>
</dbReference>
<evidence type="ECO:0000256" key="7">
    <source>
        <dbReference type="SAM" id="MobiDB-lite"/>
    </source>
</evidence>
<feature type="region of interest" description="Disordered" evidence="7">
    <location>
        <begin position="495"/>
        <end position="574"/>
    </location>
</feature>
<keyword evidence="5" id="KW-1015">Disulfide bond</keyword>